<dbReference type="GO" id="GO:0004141">
    <property type="term" value="F:dethiobiotin synthase activity"/>
    <property type="evidence" value="ECO:0007669"/>
    <property type="project" value="InterPro"/>
</dbReference>
<evidence type="ECO:0000313" key="2">
    <source>
        <dbReference type="Proteomes" id="UP000236291"/>
    </source>
</evidence>
<dbReference type="Gene3D" id="3.40.50.300">
    <property type="entry name" value="P-loop containing nucleotide triphosphate hydrolases"/>
    <property type="match status" value="1"/>
</dbReference>
<reference evidence="1 2" key="1">
    <citation type="journal article" date="2014" name="Am. J. Bot.">
        <title>Genome assembly and annotation for red clover (Trifolium pratense; Fabaceae).</title>
        <authorList>
            <person name="Istvanek J."/>
            <person name="Jaros M."/>
            <person name="Krenek A."/>
            <person name="Repkova J."/>
        </authorList>
    </citation>
    <scope>NUCLEOTIDE SEQUENCE [LARGE SCALE GENOMIC DNA]</scope>
    <source>
        <strain evidence="2">cv. Tatra</strain>
        <tissue evidence="1">Young leaves</tissue>
    </source>
</reference>
<keyword evidence="1" id="KW-0808">Transferase</keyword>
<dbReference type="SUPFAM" id="SSF52540">
    <property type="entry name" value="P-loop containing nucleoside triphosphate hydrolases"/>
    <property type="match status" value="1"/>
</dbReference>
<evidence type="ECO:0000313" key="1">
    <source>
        <dbReference type="EMBL" id="PNX76296.1"/>
    </source>
</evidence>
<organism evidence="1 2">
    <name type="scientific">Trifolium pratense</name>
    <name type="common">Red clover</name>
    <dbReference type="NCBI Taxonomy" id="57577"/>
    <lineage>
        <taxon>Eukaryota</taxon>
        <taxon>Viridiplantae</taxon>
        <taxon>Streptophyta</taxon>
        <taxon>Embryophyta</taxon>
        <taxon>Tracheophyta</taxon>
        <taxon>Spermatophyta</taxon>
        <taxon>Magnoliopsida</taxon>
        <taxon>eudicotyledons</taxon>
        <taxon>Gunneridae</taxon>
        <taxon>Pentapetalae</taxon>
        <taxon>rosids</taxon>
        <taxon>fabids</taxon>
        <taxon>Fabales</taxon>
        <taxon>Fabaceae</taxon>
        <taxon>Papilionoideae</taxon>
        <taxon>50 kb inversion clade</taxon>
        <taxon>NPAAA clade</taxon>
        <taxon>Hologalegina</taxon>
        <taxon>IRL clade</taxon>
        <taxon>Trifolieae</taxon>
        <taxon>Trifolium</taxon>
    </lineage>
</organism>
<dbReference type="Pfam" id="PF13500">
    <property type="entry name" value="AAA_26"/>
    <property type="match status" value="1"/>
</dbReference>
<dbReference type="GO" id="GO:0000287">
    <property type="term" value="F:magnesium ion binding"/>
    <property type="evidence" value="ECO:0007669"/>
    <property type="project" value="InterPro"/>
</dbReference>
<dbReference type="Proteomes" id="UP000236291">
    <property type="component" value="Unassembled WGS sequence"/>
</dbReference>
<dbReference type="AlphaFoldDB" id="A0A2K3LCP2"/>
<dbReference type="STRING" id="57577.A0A2K3LCP2"/>
<dbReference type="UniPathway" id="UPA00078"/>
<name>A0A2K3LCP2_TRIPR</name>
<comment type="caution">
    <text evidence="1">The sequence shown here is derived from an EMBL/GenBank/DDBJ whole genome shotgun (WGS) entry which is preliminary data.</text>
</comment>
<reference evidence="1 2" key="2">
    <citation type="journal article" date="2017" name="Front. Plant Sci.">
        <title>Gene Classification and Mining of Molecular Markers Useful in Red Clover (Trifolium pratense) Breeding.</title>
        <authorList>
            <person name="Istvanek J."/>
            <person name="Dluhosova J."/>
            <person name="Dluhos P."/>
            <person name="Patkova L."/>
            <person name="Nedelnik J."/>
            <person name="Repkova J."/>
        </authorList>
    </citation>
    <scope>NUCLEOTIDE SEQUENCE [LARGE SCALE GENOMIC DNA]</scope>
    <source>
        <strain evidence="2">cv. Tatra</strain>
        <tissue evidence="1">Young leaves</tissue>
    </source>
</reference>
<dbReference type="GO" id="GO:0005524">
    <property type="term" value="F:ATP binding"/>
    <property type="evidence" value="ECO:0007669"/>
    <property type="project" value="InterPro"/>
</dbReference>
<keyword evidence="1" id="KW-0032">Aminotransferase</keyword>
<dbReference type="GO" id="GO:0008483">
    <property type="term" value="F:transaminase activity"/>
    <property type="evidence" value="ECO:0007669"/>
    <property type="project" value="UniProtKB-KW"/>
</dbReference>
<dbReference type="PANTHER" id="PTHR43210">
    <property type="entry name" value="DETHIOBIOTIN SYNTHETASE"/>
    <property type="match status" value="1"/>
</dbReference>
<dbReference type="PANTHER" id="PTHR43210:SF5">
    <property type="entry name" value="DETHIOBIOTIN SYNTHETASE"/>
    <property type="match status" value="1"/>
</dbReference>
<protein>
    <submittedName>
        <fullName evidence="1">Bifunctional dethiobiotin synthetase/7,8-diamino-pelargonic acid aminotransferase mitochondrial-like</fullName>
    </submittedName>
</protein>
<dbReference type="ExpressionAtlas" id="A0A2K3LCP2">
    <property type="expression patterns" value="baseline"/>
</dbReference>
<dbReference type="GO" id="GO:0005829">
    <property type="term" value="C:cytosol"/>
    <property type="evidence" value="ECO:0007669"/>
    <property type="project" value="TreeGrafter"/>
</dbReference>
<dbReference type="EMBL" id="ASHM01030403">
    <property type="protein sequence ID" value="PNX76296.1"/>
    <property type="molecule type" value="Genomic_DNA"/>
</dbReference>
<dbReference type="CDD" id="cd03109">
    <property type="entry name" value="DTBS"/>
    <property type="match status" value="1"/>
</dbReference>
<sequence length="220" mass="24007">MYRFPTILLSRHRLYSTTSQPLELPLSHPIYTIWGSNTGVGKTLVSAGIAASSLLSPPSSVKFHYVKPLQTGFPSDSDSRFVFNKLLQLRNRNNNNARISLSASNRVLNFSPATTARENEIQHLVGEEGFISSELICKTLYAWEEAVSPHLAAEREGFVVKDSALLETLQKCFSEVSESGVDKERSEVLCVVETAGGVASPGPSGSLQCDLYSGPGFEPR</sequence>
<dbReference type="InterPro" id="IPR027417">
    <property type="entry name" value="P-loop_NTPase"/>
</dbReference>
<accession>A0A2K3LCP2</accession>
<dbReference type="InterPro" id="IPR004472">
    <property type="entry name" value="DTB_synth_BioD"/>
</dbReference>
<gene>
    <name evidence="1" type="ORF">L195_g032241</name>
</gene>
<dbReference type="GO" id="GO:0009102">
    <property type="term" value="P:biotin biosynthetic process"/>
    <property type="evidence" value="ECO:0007669"/>
    <property type="project" value="UniProtKB-UniPathway"/>
</dbReference>
<proteinExistence type="predicted"/>